<comment type="caution">
    <text evidence="1">The sequence shown here is derived from an EMBL/GenBank/DDBJ whole genome shotgun (WGS) entry which is preliminary data.</text>
</comment>
<accession>A0A2H9TBQ5</accession>
<organism evidence="1">
    <name type="scientific">invertebrate metagenome</name>
    <dbReference type="NCBI Taxonomy" id="1711999"/>
    <lineage>
        <taxon>unclassified sequences</taxon>
        <taxon>metagenomes</taxon>
        <taxon>organismal metagenomes</taxon>
    </lineage>
</organism>
<evidence type="ECO:0008006" key="2">
    <source>
        <dbReference type="Google" id="ProtNLM"/>
    </source>
</evidence>
<name>A0A2H9TBQ5_9ZZZZ</name>
<sequence>MAAPYPLPTNLKVLRGTAIPCRMNAREARVTKEPVKMPPGLSVDEKKQWRHVARKLEQAGLLTRLDVQALVMYCKMYTLWTKANANIEKYGTVIKGSKGLPVLSPYFKASMTAADKMMTLLREFGMTPSSRTKVQADSDSGMDEVDEWMKQRRIAREGV</sequence>
<dbReference type="InterPro" id="IPR006448">
    <property type="entry name" value="Phage_term_ssu_P27"/>
</dbReference>
<reference evidence="1" key="1">
    <citation type="journal article" date="2017" name="Appl. Environ. Microbiol.">
        <title>Molecular characterization of an Endozoicomonas-like organism causing infection in king scallop Pecten maximus L.</title>
        <authorList>
            <person name="Cano I."/>
            <person name="van Aerle R."/>
            <person name="Ross S."/>
            <person name="Verner-Jeffreys D.W."/>
            <person name="Paley R.K."/>
            <person name="Rimmer G."/>
            <person name="Ryder D."/>
            <person name="Hooper P."/>
            <person name="Stone D."/>
            <person name="Feist S.W."/>
        </authorList>
    </citation>
    <scope>NUCLEOTIDE SEQUENCE</scope>
</reference>
<dbReference type="NCBIfam" id="TIGR01558">
    <property type="entry name" value="sm_term_P27"/>
    <property type="match status" value="1"/>
</dbReference>
<dbReference type="AlphaFoldDB" id="A0A2H9TBQ5"/>
<dbReference type="EMBL" id="NSIT01000009">
    <property type="protein sequence ID" value="PJE80680.1"/>
    <property type="molecule type" value="Genomic_DNA"/>
</dbReference>
<protein>
    <recommendedName>
        <fullName evidence="2">Phage terminase small subunit P27 family</fullName>
    </recommendedName>
</protein>
<gene>
    <name evidence="1" type="ORF">CI610_00341</name>
</gene>
<dbReference type="Pfam" id="PF05119">
    <property type="entry name" value="Terminase_4"/>
    <property type="match status" value="1"/>
</dbReference>
<evidence type="ECO:0000313" key="1">
    <source>
        <dbReference type="EMBL" id="PJE80680.1"/>
    </source>
</evidence>
<proteinExistence type="predicted"/>